<protein>
    <recommendedName>
        <fullName evidence="12">DNA primase</fullName>
        <ecNumber evidence="12">2.7.7.101</ecNumber>
    </recommendedName>
</protein>
<evidence type="ECO:0000256" key="3">
    <source>
        <dbReference type="ARBA" id="ARBA00022679"/>
    </source>
</evidence>
<dbReference type="InterPro" id="IPR036977">
    <property type="entry name" value="DNA_primase_Znf_CHC2"/>
</dbReference>
<dbReference type="InterPro" id="IPR006171">
    <property type="entry name" value="TOPRIM_dom"/>
</dbReference>
<dbReference type="PROSITE" id="PS50880">
    <property type="entry name" value="TOPRIM"/>
    <property type="match status" value="1"/>
</dbReference>
<evidence type="ECO:0000256" key="7">
    <source>
        <dbReference type="ARBA" id="ARBA00022771"/>
    </source>
</evidence>
<dbReference type="NCBIfam" id="TIGR01391">
    <property type="entry name" value="dnaG"/>
    <property type="match status" value="1"/>
</dbReference>
<dbReference type="InterPro" id="IPR019475">
    <property type="entry name" value="DNA_primase_DnaB-bd"/>
</dbReference>
<evidence type="ECO:0000256" key="13">
    <source>
        <dbReference type="SAM" id="MobiDB-lite"/>
    </source>
</evidence>
<dbReference type="Pfam" id="PF10410">
    <property type="entry name" value="DnaB_bind"/>
    <property type="match status" value="1"/>
</dbReference>
<evidence type="ECO:0000256" key="9">
    <source>
        <dbReference type="ARBA" id="ARBA00022842"/>
    </source>
</evidence>
<comment type="domain">
    <text evidence="12">Contains an N-terminal zinc-binding domain, a central core domain that contains the primase activity, and a C-terminal DnaB-binding domain.</text>
</comment>
<organism evidence="15 16">
    <name type="scientific">Fibrella forsythiae</name>
    <dbReference type="NCBI Taxonomy" id="2817061"/>
    <lineage>
        <taxon>Bacteria</taxon>
        <taxon>Pseudomonadati</taxon>
        <taxon>Bacteroidota</taxon>
        <taxon>Cytophagia</taxon>
        <taxon>Cytophagales</taxon>
        <taxon>Spirosomataceae</taxon>
        <taxon>Fibrella</taxon>
    </lineage>
</organism>
<comment type="catalytic activity">
    <reaction evidence="12">
        <text>ssDNA + n NTP = ssDNA/pppN(pN)n-1 hybrid + (n-1) diphosphate.</text>
        <dbReference type="EC" id="2.7.7.101"/>
    </reaction>
</comment>
<comment type="function">
    <text evidence="12">RNA polymerase that catalyzes the synthesis of short RNA molecules used as primers for DNA polymerase during DNA replication.</text>
</comment>
<keyword evidence="5 12" id="KW-0235">DNA replication</keyword>
<dbReference type="Gene3D" id="3.90.580.10">
    <property type="entry name" value="Zinc finger, CHC2-type domain"/>
    <property type="match status" value="1"/>
</dbReference>
<dbReference type="Gene3D" id="3.90.980.10">
    <property type="entry name" value="DNA primase, catalytic core, N-terminal domain"/>
    <property type="match status" value="1"/>
</dbReference>
<keyword evidence="4 12" id="KW-0548">Nucleotidyltransferase</keyword>
<comment type="cofactor">
    <cofactor evidence="12">
        <name>Zn(2+)</name>
        <dbReference type="ChEBI" id="CHEBI:29105"/>
    </cofactor>
    <text evidence="12">Binds 1 zinc ion per monomer.</text>
</comment>
<keyword evidence="11 12" id="KW-0804">Transcription</keyword>
<evidence type="ECO:0000313" key="16">
    <source>
        <dbReference type="Proteomes" id="UP000664628"/>
    </source>
</evidence>
<evidence type="ECO:0000256" key="5">
    <source>
        <dbReference type="ARBA" id="ARBA00022705"/>
    </source>
</evidence>
<keyword evidence="8 12" id="KW-0862">Zinc</keyword>
<dbReference type="RefSeq" id="WP_207331830.1">
    <property type="nucleotide sequence ID" value="NZ_JAFMYW010000009.1"/>
</dbReference>
<evidence type="ECO:0000256" key="10">
    <source>
        <dbReference type="ARBA" id="ARBA00023125"/>
    </source>
</evidence>
<evidence type="ECO:0000256" key="4">
    <source>
        <dbReference type="ARBA" id="ARBA00022695"/>
    </source>
</evidence>
<dbReference type="EMBL" id="JAFMYW010000009">
    <property type="protein sequence ID" value="MBO0951877.1"/>
    <property type="molecule type" value="Genomic_DNA"/>
</dbReference>
<evidence type="ECO:0000256" key="8">
    <source>
        <dbReference type="ARBA" id="ARBA00022833"/>
    </source>
</evidence>
<evidence type="ECO:0000313" key="15">
    <source>
        <dbReference type="EMBL" id="MBO0951877.1"/>
    </source>
</evidence>
<comment type="subunit">
    <text evidence="12">Monomer. Interacts with DnaB.</text>
</comment>
<sequence>MRIPEETVERIRQAADILEVVGDFVSLKRRGSNYIACCPFHNEKSPSLNVNPARQIYKCFGCGKAGDSVRFVMDVENLGYGEALRYLAKKYNIEIEEQEVTPEEQLKHTERESLYIVLNYAKTFFQDHMLKTDEGRGIGLSYFRERGFSDPTIAAFDLGYSPDQWDALLNDAQTKGYNPELLSKAGLTVTREESGKVFDRFRGRVMFPIHNVSGRVIAFGARILKVDPKAPKYLNSPETEAYHKSQVLYGIFQAKQTIRQEDVCYLTEGYTDVISLYQAGIKNVVASSGTSLTIEQIRLISRFTQNVTILYDGDAAGVKAALRGLDMVLEEGLNVSVATFPNGDDPDSYVRKVGAEAFKAYLSQHTQDFIAFKTAALLKDAGDNPFKRAEVITEIVGSITRIPDPIKRQVFFQSTARQLSVDEQTLISESNRLIRKQHDTQVKDYERQQERDARNAARDGGNTTQRSAAPAQNRPGPHDFPPDDFFNDFLDEAGISPAPREENVPADQPGAGQTSSGASGAKPTPSLKTPDAARPPLAYQEEECIRLLMNYGTRELEPGITLCHYILSELSDIDFQHAPYDLILTLYREAFSRGETLTAEDFMHQRPNVSEAPMTSQQSNGLQYQAISLTTQRYEISNQWQDKFHIFVPSEEDIGVLAEAAYGNILRLKKLIAEERMHDLLQKIRTVKDPAESDQLMADYMHFKRVDVEIARLLGTVISG</sequence>
<dbReference type="InterPro" id="IPR002694">
    <property type="entry name" value="Znf_CHC2"/>
</dbReference>
<gene>
    <name evidence="12" type="primary">dnaG</name>
    <name evidence="15" type="ORF">J2I46_25060</name>
</gene>
<evidence type="ECO:0000256" key="6">
    <source>
        <dbReference type="ARBA" id="ARBA00022723"/>
    </source>
</evidence>
<dbReference type="InterPro" id="IPR050219">
    <property type="entry name" value="DnaG_primase"/>
</dbReference>
<reference evidence="15 16" key="1">
    <citation type="submission" date="2021-03" db="EMBL/GenBank/DDBJ databases">
        <title>Fibrella sp. HMF5405 genome sequencing and assembly.</title>
        <authorList>
            <person name="Kang H."/>
            <person name="Kim H."/>
            <person name="Bae S."/>
            <person name="Joh K."/>
        </authorList>
    </citation>
    <scope>NUCLEOTIDE SEQUENCE [LARGE SCALE GENOMIC DNA]</scope>
    <source>
        <strain evidence="15 16">HMF5405</strain>
    </source>
</reference>
<keyword evidence="9" id="KW-0460">Magnesium</keyword>
<dbReference type="CDD" id="cd03364">
    <property type="entry name" value="TOPRIM_DnaG_primases"/>
    <property type="match status" value="1"/>
</dbReference>
<dbReference type="Pfam" id="PF01807">
    <property type="entry name" value="Zn_ribbon_DnaG"/>
    <property type="match status" value="1"/>
</dbReference>
<evidence type="ECO:0000259" key="14">
    <source>
        <dbReference type="PROSITE" id="PS50880"/>
    </source>
</evidence>
<evidence type="ECO:0000256" key="12">
    <source>
        <dbReference type="HAMAP-Rule" id="MF_00974"/>
    </source>
</evidence>
<dbReference type="SUPFAM" id="SSF57783">
    <property type="entry name" value="Zinc beta-ribbon"/>
    <property type="match status" value="1"/>
</dbReference>
<keyword evidence="16" id="KW-1185">Reference proteome</keyword>
<dbReference type="Gene3D" id="3.40.1360.10">
    <property type="match status" value="1"/>
</dbReference>
<dbReference type="PANTHER" id="PTHR30313:SF2">
    <property type="entry name" value="DNA PRIMASE"/>
    <property type="match status" value="1"/>
</dbReference>
<evidence type="ECO:0000256" key="1">
    <source>
        <dbReference type="ARBA" id="ARBA00022478"/>
    </source>
</evidence>
<feature type="compositionally biased region" description="Basic and acidic residues" evidence="13">
    <location>
        <begin position="437"/>
        <end position="457"/>
    </location>
</feature>
<keyword evidence="3 12" id="KW-0808">Transferase</keyword>
<dbReference type="EC" id="2.7.7.101" evidence="12"/>
<dbReference type="InterPro" id="IPR013264">
    <property type="entry name" value="DNAG_N"/>
</dbReference>
<feature type="domain" description="Toprim" evidence="14">
    <location>
        <begin position="262"/>
        <end position="343"/>
    </location>
</feature>
<dbReference type="InterPro" id="IPR037068">
    <property type="entry name" value="DNA_primase_core_N_sf"/>
</dbReference>
<feature type="zinc finger region" description="CHC2-type" evidence="12">
    <location>
        <begin position="38"/>
        <end position="62"/>
    </location>
</feature>
<dbReference type="HAMAP" id="MF_00974">
    <property type="entry name" value="DNA_primase_DnaG"/>
    <property type="match status" value="1"/>
</dbReference>
<dbReference type="PANTHER" id="PTHR30313">
    <property type="entry name" value="DNA PRIMASE"/>
    <property type="match status" value="1"/>
</dbReference>
<dbReference type="Pfam" id="PF08275">
    <property type="entry name" value="DNAG_N"/>
    <property type="match status" value="1"/>
</dbReference>
<dbReference type="SMART" id="SM00400">
    <property type="entry name" value="ZnF_CHCC"/>
    <property type="match status" value="1"/>
</dbReference>
<keyword evidence="1 12" id="KW-0240">DNA-directed RNA polymerase</keyword>
<dbReference type="InterPro" id="IPR006295">
    <property type="entry name" value="DNA_primase_DnaG"/>
</dbReference>
<comment type="similarity">
    <text evidence="12">Belongs to the DnaG primase family.</text>
</comment>
<accession>A0ABS3JPF4</accession>
<dbReference type="SMART" id="SM00493">
    <property type="entry name" value="TOPRIM"/>
    <property type="match status" value="1"/>
</dbReference>
<comment type="caution">
    <text evidence="15">The sequence shown here is derived from an EMBL/GenBank/DDBJ whole genome shotgun (WGS) entry which is preliminary data.</text>
</comment>
<dbReference type="Pfam" id="PF13155">
    <property type="entry name" value="Toprim_2"/>
    <property type="match status" value="1"/>
</dbReference>
<keyword evidence="2 12" id="KW-0639">Primosome</keyword>
<keyword evidence="6 12" id="KW-0479">Metal-binding</keyword>
<feature type="compositionally biased region" description="Low complexity" evidence="13">
    <location>
        <begin position="510"/>
        <end position="521"/>
    </location>
</feature>
<evidence type="ECO:0000256" key="2">
    <source>
        <dbReference type="ARBA" id="ARBA00022515"/>
    </source>
</evidence>
<feature type="region of interest" description="Disordered" evidence="13">
    <location>
        <begin position="437"/>
        <end position="535"/>
    </location>
</feature>
<keyword evidence="7 12" id="KW-0863">Zinc-finger</keyword>
<dbReference type="SUPFAM" id="SSF56731">
    <property type="entry name" value="DNA primase core"/>
    <property type="match status" value="1"/>
</dbReference>
<name>A0ABS3JPF4_9BACT</name>
<keyword evidence="10 12" id="KW-0238">DNA-binding</keyword>
<dbReference type="InterPro" id="IPR030846">
    <property type="entry name" value="DnaG_bac"/>
</dbReference>
<evidence type="ECO:0000256" key="11">
    <source>
        <dbReference type="ARBA" id="ARBA00023163"/>
    </source>
</evidence>
<dbReference type="Proteomes" id="UP000664628">
    <property type="component" value="Unassembled WGS sequence"/>
</dbReference>
<proteinExistence type="inferred from homology"/>
<dbReference type="InterPro" id="IPR034151">
    <property type="entry name" value="TOPRIM_DnaG_bac"/>
</dbReference>